<evidence type="ECO:0000313" key="2">
    <source>
        <dbReference type="Proteomes" id="UP001162992"/>
    </source>
</evidence>
<name>A0ACC2ANB1_DIPCM</name>
<proteinExistence type="predicted"/>
<evidence type="ECO:0000313" key="1">
    <source>
        <dbReference type="EMBL" id="KAJ7519088.1"/>
    </source>
</evidence>
<sequence length="679" mass="75329">MERQFCWMRIQSLHRLLLDCIRKKDLVRGRQLRHLILKSGLQSNVFLGNHLIRLFSSCGSLIEATQVFRGIANPDSYSWGAIICAHVKHGQDEEGINLYLRMLQYNVKANDYVYVAVLKACARTADLKSGRSIHSHINESGFRSNLFVGNALLHMYAKCGSLVEARRVFDNLSGKDVVSWNAMVTAYAQIGFGKEALQLFKQMQQEGLQPDSFSFVSALQACGSMAALDEAKLIQALIIRCKLESNVFVGNALVDTFAKCGSPDIAREVFERLPLKTITSWNVMIAGYVQHGRAERALELFQRMQEVRMKPDEITYVSILKACSSIAAIHEGRLIHSHILKVGVNLNGHVGNSLMDMYVNCGDLEEARLVFDIILEKNIVSWNTMIAGYSKHGFGRHALDLFTKMQQQGPKPDEVTFLSVLKACGCNADIAEGKLIHEHIIKSGMDSELYIGNSLVDMYARCGSFNEARHVLDKLPGKSVVSWNAIIAGCAKYGLGSQALHYFNKMQEEGIQPNSSTFVSILKACAGVAALGEGKAIHDQIITSGLESDVHVMNTVIDMYAKCGNIEKAREEFDKLLERDIVSWNVMIAGYAQHGHAKQALNLFEEMKKEGLKPDTITFNGLLSACNHASLVDAGLHILSAMSESFGITPDTHHYACITDLLGRSGNLRAAETYIKRYQ</sequence>
<organism evidence="1 2">
    <name type="scientific">Diphasiastrum complanatum</name>
    <name type="common">Issler's clubmoss</name>
    <name type="synonym">Lycopodium complanatum</name>
    <dbReference type="NCBI Taxonomy" id="34168"/>
    <lineage>
        <taxon>Eukaryota</taxon>
        <taxon>Viridiplantae</taxon>
        <taxon>Streptophyta</taxon>
        <taxon>Embryophyta</taxon>
        <taxon>Tracheophyta</taxon>
        <taxon>Lycopodiopsida</taxon>
        <taxon>Lycopodiales</taxon>
        <taxon>Lycopodiaceae</taxon>
        <taxon>Lycopodioideae</taxon>
        <taxon>Diphasiastrum</taxon>
    </lineage>
</organism>
<dbReference type="Proteomes" id="UP001162992">
    <property type="component" value="Chromosome 20"/>
</dbReference>
<dbReference type="EMBL" id="CM055111">
    <property type="protein sequence ID" value="KAJ7519088.1"/>
    <property type="molecule type" value="Genomic_DNA"/>
</dbReference>
<gene>
    <name evidence="1" type="ORF">O6H91_20G022200</name>
</gene>
<keyword evidence="2" id="KW-1185">Reference proteome</keyword>
<reference evidence="2" key="1">
    <citation type="journal article" date="2024" name="Proc. Natl. Acad. Sci. U.S.A.">
        <title>Extraordinary preservation of gene collinearity over three hundred million years revealed in homosporous lycophytes.</title>
        <authorList>
            <person name="Li C."/>
            <person name="Wickell D."/>
            <person name="Kuo L.Y."/>
            <person name="Chen X."/>
            <person name="Nie B."/>
            <person name="Liao X."/>
            <person name="Peng D."/>
            <person name="Ji J."/>
            <person name="Jenkins J."/>
            <person name="Williams M."/>
            <person name="Shu S."/>
            <person name="Plott C."/>
            <person name="Barry K."/>
            <person name="Rajasekar S."/>
            <person name="Grimwood J."/>
            <person name="Han X."/>
            <person name="Sun S."/>
            <person name="Hou Z."/>
            <person name="He W."/>
            <person name="Dai G."/>
            <person name="Sun C."/>
            <person name="Schmutz J."/>
            <person name="Leebens-Mack J.H."/>
            <person name="Li F.W."/>
            <person name="Wang L."/>
        </authorList>
    </citation>
    <scope>NUCLEOTIDE SEQUENCE [LARGE SCALE GENOMIC DNA]</scope>
    <source>
        <strain evidence="2">cv. PW_Plant_1</strain>
    </source>
</reference>
<accession>A0ACC2ANB1</accession>
<protein>
    <submittedName>
        <fullName evidence="1">Uncharacterized protein</fullName>
    </submittedName>
</protein>
<comment type="caution">
    <text evidence="1">The sequence shown here is derived from an EMBL/GenBank/DDBJ whole genome shotgun (WGS) entry which is preliminary data.</text>
</comment>